<dbReference type="AlphaFoldDB" id="A0A317ZGS3"/>
<sequence length="149" mass="16792">MRQKLRDAGRTMVMTNGCFDLLHVGHISYLEASRKLGDSLWVLINSDESVRALKGPTRPIESEAERAYCLAALNCVDHIVVFNNPRLIEEIKLLQPDIYTKAGDYTLDTLHAGEREAFEAVGTEIKFLPFLEGFSTTRMIEKIHRAASL</sequence>
<accession>A0A317ZGS3</accession>
<evidence type="ECO:0000313" key="4">
    <source>
        <dbReference type="EMBL" id="PXA03148.1"/>
    </source>
</evidence>
<dbReference type="OrthoDB" id="9802794at2"/>
<evidence type="ECO:0000313" key="5">
    <source>
        <dbReference type="Proteomes" id="UP000247099"/>
    </source>
</evidence>
<keyword evidence="5" id="KW-1185">Reference proteome</keyword>
<dbReference type="SUPFAM" id="SSF52374">
    <property type="entry name" value="Nucleotidylyl transferase"/>
    <property type="match status" value="1"/>
</dbReference>
<dbReference type="PANTHER" id="PTHR43793">
    <property type="entry name" value="FAD SYNTHASE"/>
    <property type="match status" value="1"/>
</dbReference>
<dbReference type="InterPro" id="IPR050385">
    <property type="entry name" value="Archaeal_FAD_synthase"/>
</dbReference>
<name>A0A317ZGS3_9BACT</name>
<dbReference type="Gene3D" id="3.40.50.620">
    <property type="entry name" value="HUPs"/>
    <property type="match status" value="1"/>
</dbReference>
<dbReference type="PANTHER" id="PTHR43793:SF2">
    <property type="entry name" value="BIFUNCTIONAL PROTEIN HLDE"/>
    <property type="match status" value="1"/>
</dbReference>
<dbReference type="GO" id="GO:0016779">
    <property type="term" value="F:nucleotidyltransferase activity"/>
    <property type="evidence" value="ECO:0007669"/>
    <property type="project" value="UniProtKB-KW"/>
</dbReference>
<evidence type="ECO:0000259" key="3">
    <source>
        <dbReference type="Pfam" id="PF01467"/>
    </source>
</evidence>
<dbReference type="InterPro" id="IPR014729">
    <property type="entry name" value="Rossmann-like_a/b/a_fold"/>
</dbReference>
<evidence type="ECO:0000256" key="1">
    <source>
        <dbReference type="ARBA" id="ARBA00022679"/>
    </source>
</evidence>
<dbReference type="InParanoid" id="A0A317ZGS3"/>
<dbReference type="NCBIfam" id="TIGR00125">
    <property type="entry name" value="cyt_tran_rel"/>
    <property type="match status" value="1"/>
</dbReference>
<keyword evidence="1" id="KW-0808">Transferase</keyword>
<dbReference type="Proteomes" id="UP000247099">
    <property type="component" value="Unassembled WGS sequence"/>
</dbReference>
<keyword evidence="2" id="KW-0548">Nucleotidyltransferase</keyword>
<dbReference type="Pfam" id="PF01467">
    <property type="entry name" value="CTP_transf_like"/>
    <property type="match status" value="1"/>
</dbReference>
<feature type="domain" description="Cytidyltransferase-like" evidence="3">
    <location>
        <begin position="14"/>
        <end position="140"/>
    </location>
</feature>
<dbReference type="EMBL" id="QHJQ01000012">
    <property type="protein sequence ID" value="PXA03148.1"/>
    <property type="molecule type" value="Genomic_DNA"/>
</dbReference>
<organism evidence="4 5">
    <name type="scientific">Coraliomargarita sinensis</name>
    <dbReference type="NCBI Taxonomy" id="2174842"/>
    <lineage>
        <taxon>Bacteria</taxon>
        <taxon>Pseudomonadati</taxon>
        <taxon>Verrucomicrobiota</taxon>
        <taxon>Opitutia</taxon>
        <taxon>Puniceicoccales</taxon>
        <taxon>Coraliomargaritaceae</taxon>
        <taxon>Coraliomargarita</taxon>
    </lineage>
</organism>
<comment type="caution">
    <text evidence="4">The sequence shown here is derived from an EMBL/GenBank/DDBJ whole genome shotgun (WGS) entry which is preliminary data.</text>
</comment>
<evidence type="ECO:0000256" key="2">
    <source>
        <dbReference type="ARBA" id="ARBA00022695"/>
    </source>
</evidence>
<dbReference type="InterPro" id="IPR004821">
    <property type="entry name" value="Cyt_trans-like"/>
</dbReference>
<reference evidence="4 5" key="1">
    <citation type="submission" date="2018-05" db="EMBL/GenBank/DDBJ databases">
        <title>Coraliomargarita sinensis sp. nov., isolated from a marine solar saltern.</title>
        <authorList>
            <person name="Zhou L.Y."/>
        </authorList>
    </citation>
    <scope>NUCLEOTIDE SEQUENCE [LARGE SCALE GENOMIC DNA]</scope>
    <source>
        <strain evidence="4 5">WN38</strain>
    </source>
</reference>
<proteinExistence type="predicted"/>
<protein>
    <submittedName>
        <fullName evidence="4">ADP-heptose synthase</fullName>
    </submittedName>
</protein>
<gene>
    <name evidence="4" type="ORF">DDZ13_13620</name>
</gene>